<dbReference type="Proteomes" id="UP000593572">
    <property type="component" value="Unassembled WGS sequence"/>
</dbReference>
<name>A0A7J8NKP5_9ROSI</name>
<dbReference type="InterPro" id="IPR035513">
    <property type="entry name" value="Invertase/methylesterase_inhib"/>
</dbReference>
<dbReference type="GO" id="GO:0004857">
    <property type="term" value="F:enzyme inhibitor activity"/>
    <property type="evidence" value="ECO:0007669"/>
    <property type="project" value="InterPro"/>
</dbReference>
<dbReference type="InterPro" id="IPR006501">
    <property type="entry name" value="Pectinesterase_inhib_dom"/>
</dbReference>
<protein>
    <recommendedName>
        <fullName evidence="1">Pectinesterase inhibitor domain-containing protein</fullName>
    </recommendedName>
</protein>
<evidence type="ECO:0000313" key="3">
    <source>
        <dbReference type="Proteomes" id="UP000593572"/>
    </source>
</evidence>
<dbReference type="CDD" id="cd15798">
    <property type="entry name" value="PMEI-like_3"/>
    <property type="match status" value="1"/>
</dbReference>
<dbReference type="EMBL" id="JABEZX010355533">
    <property type="protein sequence ID" value="MBA0577430.1"/>
    <property type="molecule type" value="Genomic_DNA"/>
</dbReference>
<feature type="domain" description="Pectinesterase inhibitor" evidence="1">
    <location>
        <begin position="7"/>
        <end position="92"/>
    </location>
</feature>
<organism evidence="2 3">
    <name type="scientific">Gossypium lobatum</name>
    <dbReference type="NCBI Taxonomy" id="34289"/>
    <lineage>
        <taxon>Eukaryota</taxon>
        <taxon>Viridiplantae</taxon>
        <taxon>Streptophyta</taxon>
        <taxon>Embryophyta</taxon>
        <taxon>Tracheophyta</taxon>
        <taxon>Spermatophyta</taxon>
        <taxon>Magnoliopsida</taxon>
        <taxon>eudicotyledons</taxon>
        <taxon>Gunneridae</taxon>
        <taxon>Pentapetalae</taxon>
        <taxon>rosids</taxon>
        <taxon>malvids</taxon>
        <taxon>Malvales</taxon>
        <taxon>Malvaceae</taxon>
        <taxon>Malvoideae</taxon>
        <taxon>Gossypium</taxon>
    </lineage>
</organism>
<evidence type="ECO:0000313" key="2">
    <source>
        <dbReference type="EMBL" id="MBA0577430.1"/>
    </source>
</evidence>
<gene>
    <name evidence="2" type="ORF">Golob_027653</name>
</gene>
<accession>A0A7J8NKP5</accession>
<dbReference type="SUPFAM" id="SSF101148">
    <property type="entry name" value="Plant invertase/pectin methylesterase inhibitor"/>
    <property type="match status" value="1"/>
</dbReference>
<dbReference type="Gene3D" id="1.20.140.40">
    <property type="entry name" value="Invertase/pectin methylesterase inhibitor family protein"/>
    <property type="match status" value="1"/>
</dbReference>
<dbReference type="Pfam" id="PF04043">
    <property type="entry name" value="PMEI"/>
    <property type="match status" value="1"/>
</dbReference>
<evidence type="ECO:0000259" key="1">
    <source>
        <dbReference type="Pfam" id="PF04043"/>
    </source>
</evidence>
<reference evidence="2 3" key="1">
    <citation type="journal article" date="2019" name="Genome Biol. Evol.">
        <title>Insights into the evolution of the New World diploid cottons (Gossypium, subgenus Houzingenia) based on genome sequencing.</title>
        <authorList>
            <person name="Grover C.E."/>
            <person name="Arick M.A. 2nd"/>
            <person name="Thrash A."/>
            <person name="Conover J.L."/>
            <person name="Sanders W.S."/>
            <person name="Peterson D.G."/>
            <person name="Frelichowski J.E."/>
            <person name="Scheffler J.A."/>
            <person name="Scheffler B.E."/>
            <person name="Wendel J.F."/>
        </authorList>
    </citation>
    <scope>NUCLEOTIDE SEQUENCE [LARGE SCALE GENOMIC DNA]</scope>
    <source>
        <strain evidence="2">157</strain>
        <tissue evidence="2">Leaf</tissue>
    </source>
</reference>
<proteinExistence type="predicted"/>
<comment type="caution">
    <text evidence="2">The sequence shown here is derived from an EMBL/GenBank/DDBJ whole genome shotgun (WGS) entry which is preliminary data.</text>
</comment>
<dbReference type="AlphaFoldDB" id="A0A7J8NKP5"/>
<feature type="non-terminal residue" evidence="2">
    <location>
        <position position="1"/>
    </location>
</feature>
<sequence>KSRVTFTLADCIELIDNSIDELQKSIGEIVHIKHSNFVLIMSNLQTSVSTDLIDKDICVDGFSSRAMNGYAKMMVRKQIIKITHLMSNSLALINNYVSSQIRY</sequence>
<keyword evidence="3" id="KW-1185">Reference proteome</keyword>